<dbReference type="InterPro" id="IPR036264">
    <property type="entry name" value="Bact_exopeptidase_dim_dom"/>
</dbReference>
<evidence type="ECO:0000256" key="10">
    <source>
        <dbReference type="ARBA" id="ARBA00023285"/>
    </source>
</evidence>
<dbReference type="GO" id="GO:0009014">
    <property type="term" value="F:succinyl-diaminopimelate desuccinylase activity"/>
    <property type="evidence" value="ECO:0007669"/>
    <property type="project" value="UniProtKB-EC"/>
</dbReference>
<reference evidence="13" key="1">
    <citation type="submission" date="2021-07" db="EMBL/GenBank/DDBJ databases">
        <authorList>
            <person name="Branca A.L. A."/>
        </authorList>
    </citation>
    <scope>NUCLEOTIDE SEQUENCE</scope>
</reference>
<dbReference type="OrthoDB" id="10059875at2759"/>
<keyword evidence="10" id="KW-0170">Cobalt</keyword>
<dbReference type="PROSITE" id="PS00758">
    <property type="entry name" value="ARGE_DAPE_CPG2_1"/>
    <property type="match status" value="1"/>
</dbReference>
<dbReference type="EMBL" id="CAJVRC010000843">
    <property type="protein sequence ID" value="CAG8890086.1"/>
    <property type="molecule type" value="Genomic_DNA"/>
</dbReference>
<comment type="cofactor">
    <cofactor evidence="1">
        <name>Co(2+)</name>
        <dbReference type="ChEBI" id="CHEBI:48828"/>
    </cofactor>
</comment>
<evidence type="ECO:0000256" key="9">
    <source>
        <dbReference type="ARBA" id="ARBA00022833"/>
    </source>
</evidence>
<gene>
    <name evidence="13" type="ORF">PEGY_LOCUS2057</name>
</gene>
<evidence type="ECO:0000256" key="3">
    <source>
        <dbReference type="ARBA" id="ARBA00005130"/>
    </source>
</evidence>
<name>A0A9W4NZS8_9EURO</name>
<keyword evidence="7" id="KW-0479">Metal-binding</keyword>
<accession>A0A9W4NZS8</accession>
<evidence type="ECO:0000313" key="13">
    <source>
        <dbReference type="EMBL" id="CAG8890086.1"/>
    </source>
</evidence>
<evidence type="ECO:0000256" key="11">
    <source>
        <dbReference type="ARBA" id="ARBA00051301"/>
    </source>
</evidence>
<dbReference type="InterPro" id="IPR011650">
    <property type="entry name" value="Peptidase_M20_dimer"/>
</dbReference>
<dbReference type="GO" id="GO:0046872">
    <property type="term" value="F:metal ion binding"/>
    <property type="evidence" value="ECO:0007669"/>
    <property type="project" value="UniProtKB-KW"/>
</dbReference>
<evidence type="ECO:0000256" key="8">
    <source>
        <dbReference type="ARBA" id="ARBA00022801"/>
    </source>
</evidence>
<dbReference type="NCBIfam" id="TIGR01910">
    <property type="entry name" value="DapE-ArgE"/>
    <property type="match status" value="1"/>
</dbReference>
<dbReference type="SUPFAM" id="SSF55031">
    <property type="entry name" value="Bacterial exopeptidase dimerisation domain"/>
    <property type="match status" value="1"/>
</dbReference>
<comment type="catalytic activity">
    <reaction evidence="11">
        <text>N-succinyl-(2S,6S)-2,6-diaminopimelate + H2O = (2S,6S)-2,6-diaminopimelate + succinate</text>
        <dbReference type="Rhea" id="RHEA:22608"/>
        <dbReference type="ChEBI" id="CHEBI:15377"/>
        <dbReference type="ChEBI" id="CHEBI:30031"/>
        <dbReference type="ChEBI" id="CHEBI:57609"/>
        <dbReference type="ChEBI" id="CHEBI:58087"/>
        <dbReference type="EC" id="3.5.1.18"/>
    </reaction>
</comment>
<comment type="cofactor">
    <cofactor evidence="2">
        <name>Zn(2+)</name>
        <dbReference type="ChEBI" id="CHEBI:29105"/>
    </cofactor>
</comment>
<comment type="caution">
    <text evidence="13">The sequence shown here is derived from an EMBL/GenBank/DDBJ whole genome shotgun (WGS) entry which is preliminary data.</text>
</comment>
<dbReference type="PANTHER" id="PTHR43808">
    <property type="entry name" value="ACETYLORNITHINE DEACETYLASE"/>
    <property type="match status" value="1"/>
</dbReference>
<keyword evidence="8" id="KW-0378">Hydrolase</keyword>
<evidence type="ECO:0000256" key="6">
    <source>
        <dbReference type="ARBA" id="ARBA00016853"/>
    </source>
</evidence>
<keyword evidence="9" id="KW-0862">Zinc</keyword>
<comment type="similarity">
    <text evidence="4">Belongs to the peptidase M20A family.</text>
</comment>
<dbReference type="InterPro" id="IPR010182">
    <property type="entry name" value="ArgE/DapE"/>
</dbReference>
<evidence type="ECO:0000256" key="1">
    <source>
        <dbReference type="ARBA" id="ARBA00001941"/>
    </source>
</evidence>
<keyword evidence="14" id="KW-1185">Reference proteome</keyword>
<proteinExistence type="inferred from homology"/>
<dbReference type="Pfam" id="PF01546">
    <property type="entry name" value="Peptidase_M20"/>
    <property type="match status" value="1"/>
</dbReference>
<dbReference type="SUPFAM" id="SSF53187">
    <property type="entry name" value="Zn-dependent exopeptidases"/>
    <property type="match status" value="1"/>
</dbReference>
<dbReference type="Gene3D" id="3.40.630.10">
    <property type="entry name" value="Zn peptidases"/>
    <property type="match status" value="1"/>
</dbReference>
<dbReference type="PANTHER" id="PTHR43808:SF25">
    <property type="entry name" value="PEPTIDASE M20 DIMERISATION DOMAIN-CONTAINING PROTEIN"/>
    <property type="match status" value="1"/>
</dbReference>
<dbReference type="Gene3D" id="3.30.70.360">
    <property type="match status" value="1"/>
</dbReference>
<evidence type="ECO:0000256" key="5">
    <source>
        <dbReference type="ARBA" id="ARBA00011921"/>
    </source>
</evidence>
<dbReference type="InterPro" id="IPR050072">
    <property type="entry name" value="Peptidase_M20A"/>
</dbReference>
<organism evidence="13 14">
    <name type="scientific">Penicillium egyptiacum</name>
    <dbReference type="NCBI Taxonomy" id="1303716"/>
    <lineage>
        <taxon>Eukaryota</taxon>
        <taxon>Fungi</taxon>
        <taxon>Dikarya</taxon>
        <taxon>Ascomycota</taxon>
        <taxon>Pezizomycotina</taxon>
        <taxon>Eurotiomycetes</taxon>
        <taxon>Eurotiomycetidae</taxon>
        <taxon>Eurotiales</taxon>
        <taxon>Aspergillaceae</taxon>
        <taxon>Penicillium</taxon>
    </lineage>
</organism>
<dbReference type="Proteomes" id="UP001154252">
    <property type="component" value="Unassembled WGS sequence"/>
</dbReference>
<evidence type="ECO:0000256" key="4">
    <source>
        <dbReference type="ARBA" id="ARBA00006247"/>
    </source>
</evidence>
<dbReference type="AlphaFoldDB" id="A0A9W4NZS8"/>
<dbReference type="InterPro" id="IPR002933">
    <property type="entry name" value="Peptidase_M20"/>
</dbReference>
<dbReference type="Pfam" id="PF07687">
    <property type="entry name" value="M20_dimer"/>
    <property type="match status" value="1"/>
</dbReference>
<evidence type="ECO:0000259" key="12">
    <source>
        <dbReference type="Pfam" id="PF07687"/>
    </source>
</evidence>
<dbReference type="InterPro" id="IPR001261">
    <property type="entry name" value="ArgE/DapE_CS"/>
</dbReference>
<dbReference type="EC" id="3.5.1.18" evidence="5"/>
<protein>
    <recommendedName>
        <fullName evidence="6">Probable succinyl-diaminopimelate desuccinylase</fullName>
        <ecNumber evidence="5">3.5.1.18</ecNumber>
    </recommendedName>
</protein>
<feature type="domain" description="Peptidase M20 dimerisation" evidence="12">
    <location>
        <begin position="202"/>
        <end position="309"/>
    </location>
</feature>
<evidence type="ECO:0000256" key="7">
    <source>
        <dbReference type="ARBA" id="ARBA00022723"/>
    </source>
</evidence>
<evidence type="ECO:0000256" key="2">
    <source>
        <dbReference type="ARBA" id="ARBA00001947"/>
    </source>
</evidence>
<sequence length="413" mass="44100">MDTPSLSHSSKINTNIILTMDGLQYTTKHDVTIDDVVTLTQTLVQIDSSTPGSGSNTAGETTIAQYICAWLQHRDIECHWIEEIPGRPSVIGVVRGSGGGKALMFNGHTDTVTLQGYDGDPLAGHIVNGRLYGRGSADMKSGMAAAMIATASAAKLNLRGDVILAAVADEECDSIGTEQVLAAGWRADAAIVAEPTDFAIINAHKGYVLLEVDVHGVAAHGSRPDLGVDAICKAGYFLVELDRYAQSLRLRSPTGVEIDAPNVHVGIIRGGAEINSYPAKCTISIERRTIAGETTTSVEKELLAILEELTSTVPDFTFELRTTSYRPPYSIASDHPFVNLVVEHALKTTGTAPPIKSETYWTDMALLSEAGIPGVIWGPKGRGLHSKEESVEVGSIRQLADSFIAIAARYCQD</sequence>
<comment type="pathway">
    <text evidence="3">Amino-acid biosynthesis; L-lysine biosynthesis via DAP pathway; LL-2,6-diaminopimelate from (S)-tetrahydrodipicolinate (succinylase route): step 3/3.</text>
</comment>
<evidence type="ECO:0000313" key="14">
    <source>
        <dbReference type="Proteomes" id="UP001154252"/>
    </source>
</evidence>